<dbReference type="Gene3D" id="3.40.50.720">
    <property type="entry name" value="NAD(P)-binding Rossmann-like Domain"/>
    <property type="match status" value="1"/>
</dbReference>
<dbReference type="GO" id="GO:0016491">
    <property type="term" value="F:oxidoreductase activity"/>
    <property type="evidence" value="ECO:0007669"/>
    <property type="project" value="InterPro"/>
</dbReference>
<organism evidence="2">
    <name type="scientific">Rosellinia necatrix</name>
    <name type="common">White root-rot fungus</name>
    <dbReference type="NCBI Taxonomy" id="77044"/>
    <lineage>
        <taxon>Eukaryota</taxon>
        <taxon>Fungi</taxon>
        <taxon>Dikarya</taxon>
        <taxon>Ascomycota</taxon>
        <taxon>Pezizomycotina</taxon>
        <taxon>Sordariomycetes</taxon>
        <taxon>Xylariomycetidae</taxon>
        <taxon>Xylariales</taxon>
        <taxon>Xylariaceae</taxon>
        <taxon>Rosellinia</taxon>
    </lineage>
</organism>
<dbReference type="STRING" id="77044.A0A1W2TC36"/>
<dbReference type="InterPro" id="IPR011032">
    <property type="entry name" value="GroES-like_sf"/>
</dbReference>
<sequence length="360" mass="38436">MMKQWVTNQKGLDQLRLVDVPRPSELKEGEVLVKILSVSLNYRDTEVCMGTYGHHASIDTGSDIVPTSDCCGAVVELGPGAAESGLREGDRVVGLFNQTYLTGQILEKNMASGLGLPLDGCLTQYRVFPAYGLVKVPDYLSDEGAACLPVASITAWMSINSFQPIGQPLRGKDKVVLIQGTGGVSVSGVQIAKALGLTTIITSSSDQKLERARALGADHTINYRTTPDWHKAVLALTDGRGADVVLECGGAQTLAKSLRCVAFGGLVSAVGYLSGKEDAAAATADEEGRLHTNVLALSRNVTIKGILNGPRDRLEELVRLHEDHRIHPVVDRVFAFDDAPDALQYLFSGSHFGKVAVRVA</sequence>
<dbReference type="Proteomes" id="UP000054516">
    <property type="component" value="Unassembled WGS sequence"/>
</dbReference>
<reference evidence="2" key="1">
    <citation type="submission" date="2016-03" db="EMBL/GenBank/DDBJ databases">
        <title>Draft genome sequence of Rosellinia necatrix.</title>
        <authorList>
            <person name="Kanematsu S."/>
        </authorList>
    </citation>
    <scope>NUCLEOTIDE SEQUENCE [LARGE SCALE GENOMIC DNA]</scope>
    <source>
        <strain evidence="2">W97</strain>
    </source>
</reference>
<dbReference type="OrthoDB" id="3509362at2759"/>
<dbReference type="InterPro" id="IPR020843">
    <property type="entry name" value="ER"/>
</dbReference>
<dbReference type="Pfam" id="PF00107">
    <property type="entry name" value="ADH_zinc_N"/>
    <property type="match status" value="1"/>
</dbReference>
<dbReference type="SMART" id="SM00829">
    <property type="entry name" value="PKS_ER"/>
    <property type="match status" value="1"/>
</dbReference>
<name>A0A1W2TC36_ROSNE</name>
<dbReference type="Pfam" id="PF08240">
    <property type="entry name" value="ADH_N"/>
    <property type="match status" value="1"/>
</dbReference>
<evidence type="ECO:0000313" key="2">
    <source>
        <dbReference type="EMBL" id="GAP85488.2"/>
    </source>
</evidence>
<gene>
    <name evidence="2" type="ORF">SAMD00023353_1000130</name>
</gene>
<dbReference type="InterPro" id="IPR013154">
    <property type="entry name" value="ADH-like_N"/>
</dbReference>
<dbReference type="CDD" id="cd08276">
    <property type="entry name" value="MDR7"/>
    <property type="match status" value="1"/>
</dbReference>
<dbReference type="InterPro" id="IPR013149">
    <property type="entry name" value="ADH-like_C"/>
</dbReference>
<dbReference type="OMA" id="YISHFDG"/>
<dbReference type="EMBL" id="DF977455">
    <property type="protein sequence ID" value="GAP85488.2"/>
    <property type="molecule type" value="Genomic_DNA"/>
</dbReference>
<evidence type="ECO:0000313" key="3">
    <source>
        <dbReference type="Proteomes" id="UP000054516"/>
    </source>
</evidence>
<dbReference type="Gene3D" id="3.90.180.10">
    <property type="entry name" value="Medium-chain alcohol dehydrogenases, catalytic domain"/>
    <property type="match status" value="1"/>
</dbReference>
<dbReference type="InterPro" id="IPR052711">
    <property type="entry name" value="Zinc_ADH-like"/>
</dbReference>
<protein>
    <submittedName>
        <fullName evidence="2">Putative alcohol dehydrogenase</fullName>
    </submittedName>
</protein>
<dbReference type="PANTHER" id="PTHR45033">
    <property type="match status" value="1"/>
</dbReference>
<dbReference type="SUPFAM" id="SSF51735">
    <property type="entry name" value="NAD(P)-binding Rossmann-fold domains"/>
    <property type="match status" value="1"/>
</dbReference>
<dbReference type="PANTHER" id="PTHR45033:SF1">
    <property type="entry name" value="OXIDOREDUCTASE (EUROFUNG)"/>
    <property type="match status" value="1"/>
</dbReference>
<dbReference type="AlphaFoldDB" id="A0A1W2TC36"/>
<accession>A0A1W2TC36</accession>
<evidence type="ECO:0000259" key="1">
    <source>
        <dbReference type="SMART" id="SM00829"/>
    </source>
</evidence>
<dbReference type="SUPFAM" id="SSF50129">
    <property type="entry name" value="GroES-like"/>
    <property type="match status" value="1"/>
</dbReference>
<proteinExistence type="predicted"/>
<keyword evidence="3" id="KW-1185">Reference proteome</keyword>
<feature type="domain" description="Enoyl reductase (ER)" evidence="1">
    <location>
        <begin position="11"/>
        <end position="357"/>
    </location>
</feature>
<dbReference type="InterPro" id="IPR036291">
    <property type="entry name" value="NAD(P)-bd_dom_sf"/>
</dbReference>